<keyword evidence="2" id="KW-0479">Metal-binding</keyword>
<proteinExistence type="predicted"/>
<dbReference type="PANTHER" id="PTHR15067">
    <property type="entry name" value="E3 UBIQUITIN-PROTEIN LIGASE RNF8"/>
    <property type="match status" value="1"/>
</dbReference>
<dbReference type="Pfam" id="PF00498">
    <property type="entry name" value="FHA"/>
    <property type="match status" value="1"/>
</dbReference>
<evidence type="ECO:0000256" key="7">
    <source>
        <dbReference type="ARBA" id="ARBA00022853"/>
    </source>
</evidence>
<gene>
    <name evidence="11 13" type="primary">Rnf8</name>
    <name evidence="11" type="ORF">rCG_61091</name>
</gene>
<keyword evidence="9" id="KW-0539">Nucleus</keyword>
<protein>
    <submittedName>
        <fullName evidence="11">Ring finger protein 8, isoform CRA_a</fullName>
    </submittedName>
</protein>
<dbReference type="GO" id="GO:0004842">
    <property type="term" value="F:ubiquitin-protein transferase activity"/>
    <property type="evidence" value="ECO:0007669"/>
    <property type="project" value="UniProtKB-ARBA"/>
</dbReference>
<name>A6JJV6_RAT</name>
<dbReference type="PANTHER" id="PTHR15067:SF4">
    <property type="entry name" value="E3 UBIQUITIN-PROTEIN LIGASE RNF8"/>
    <property type="match status" value="1"/>
</dbReference>
<keyword evidence="6" id="KW-0862">Zinc</keyword>
<evidence type="ECO:0000256" key="5">
    <source>
        <dbReference type="ARBA" id="ARBA00022786"/>
    </source>
</evidence>
<feature type="domain" description="FHA" evidence="10">
    <location>
        <begin position="38"/>
        <end position="92"/>
    </location>
</feature>
<dbReference type="PROSITE" id="PS50006">
    <property type="entry name" value="FHA_DOMAIN"/>
    <property type="match status" value="1"/>
</dbReference>
<dbReference type="FunFam" id="2.60.200.20:FF:000015">
    <property type="entry name" value="E3 ubiquitin-protein ligase RNF8"/>
    <property type="match status" value="1"/>
</dbReference>
<keyword evidence="8" id="KW-0234">DNA repair</keyword>
<evidence type="ECO:0000256" key="4">
    <source>
        <dbReference type="ARBA" id="ARBA00022771"/>
    </source>
</evidence>
<dbReference type="GO" id="GO:0006281">
    <property type="term" value="P:DNA repair"/>
    <property type="evidence" value="ECO:0007669"/>
    <property type="project" value="UniProtKB-KW"/>
</dbReference>
<evidence type="ECO:0000256" key="3">
    <source>
        <dbReference type="ARBA" id="ARBA00022763"/>
    </source>
</evidence>
<dbReference type="AlphaFoldDB" id="A6JJV6"/>
<reference evidence="12" key="1">
    <citation type="submission" date="2005-09" db="EMBL/GenBank/DDBJ databases">
        <authorList>
            <person name="Mural R.J."/>
            <person name="Li P.W."/>
            <person name="Adams M.D."/>
            <person name="Amanatides P.G."/>
            <person name="Baden-Tillson H."/>
            <person name="Barnstead M."/>
            <person name="Chin S.H."/>
            <person name="Dew I."/>
            <person name="Evans C.A."/>
            <person name="Ferriera S."/>
            <person name="Flanigan M."/>
            <person name="Fosler C."/>
            <person name="Glodek A."/>
            <person name="Gu Z."/>
            <person name="Holt R.A."/>
            <person name="Jennings D."/>
            <person name="Kraft C.L."/>
            <person name="Lu F."/>
            <person name="Nguyen T."/>
            <person name="Nusskern D.R."/>
            <person name="Pfannkoch C.M."/>
            <person name="Sitter C."/>
            <person name="Sutton G.G."/>
            <person name="Venter J.C."/>
            <person name="Wang Z."/>
            <person name="Woodage T."/>
            <person name="Zheng X.H."/>
            <person name="Zhong F."/>
        </authorList>
    </citation>
    <scope>NUCLEOTIDE SEQUENCE [LARGE SCALE GENOMIC DNA]</scope>
    <source>
        <strain>BN</strain>
        <strain evidence="12">Sprague-Dawley</strain>
    </source>
</reference>
<dbReference type="Proteomes" id="UP000234681">
    <property type="component" value="Chromosome 20"/>
</dbReference>
<keyword evidence="3" id="KW-0227">DNA damage</keyword>
<dbReference type="GO" id="GO:0008270">
    <property type="term" value="F:zinc ion binding"/>
    <property type="evidence" value="ECO:0007669"/>
    <property type="project" value="UniProtKB-KW"/>
</dbReference>
<evidence type="ECO:0000259" key="10">
    <source>
        <dbReference type="PROSITE" id="PS50006"/>
    </source>
</evidence>
<dbReference type="CDD" id="cd22663">
    <property type="entry name" value="FHA_RNF8"/>
    <property type="match status" value="1"/>
</dbReference>
<evidence type="ECO:0000256" key="6">
    <source>
        <dbReference type="ARBA" id="ARBA00022833"/>
    </source>
</evidence>
<dbReference type="SMART" id="SM00240">
    <property type="entry name" value="FHA"/>
    <property type="match status" value="1"/>
</dbReference>
<evidence type="ECO:0000256" key="1">
    <source>
        <dbReference type="ARBA" id="ARBA00022679"/>
    </source>
</evidence>
<dbReference type="EMBL" id="CH473988">
    <property type="protein sequence ID" value="EDL96971.1"/>
    <property type="molecule type" value="Genomic_DNA"/>
</dbReference>
<feature type="non-terminal residue" evidence="11">
    <location>
        <position position="126"/>
    </location>
</feature>
<keyword evidence="4" id="KW-0863">Zinc-finger</keyword>
<keyword evidence="1" id="KW-0808">Transferase</keyword>
<sequence length="126" mass="14440">MGEPDPLVSGQLAARRSWCLRRLGMDREWLQLEAGSEVTIGRGFSVTYQLISKVCPLMISRNHCVLKQNPEGQWTIMDNKSLNGVWLNRERLAPLQGYCIRKGDHIQLGVPLESKEHAEYEYEVIE</sequence>
<evidence type="ECO:0000313" key="13">
    <source>
        <dbReference type="RGD" id="1308035"/>
    </source>
</evidence>
<evidence type="ECO:0000313" key="12">
    <source>
        <dbReference type="Proteomes" id="UP000234681"/>
    </source>
</evidence>
<evidence type="ECO:0000256" key="9">
    <source>
        <dbReference type="ARBA" id="ARBA00023242"/>
    </source>
</evidence>
<keyword evidence="7" id="KW-0156">Chromatin regulator</keyword>
<evidence type="ECO:0000256" key="8">
    <source>
        <dbReference type="ARBA" id="ARBA00023204"/>
    </source>
</evidence>
<dbReference type="SUPFAM" id="SSF49879">
    <property type="entry name" value="SMAD/FHA domain"/>
    <property type="match status" value="1"/>
</dbReference>
<dbReference type="GO" id="GO:0006325">
    <property type="term" value="P:chromatin organization"/>
    <property type="evidence" value="ECO:0007669"/>
    <property type="project" value="UniProtKB-KW"/>
</dbReference>
<evidence type="ECO:0000256" key="2">
    <source>
        <dbReference type="ARBA" id="ARBA00022723"/>
    </source>
</evidence>
<evidence type="ECO:0000313" key="11">
    <source>
        <dbReference type="EMBL" id="EDL96971.1"/>
    </source>
</evidence>
<keyword evidence="5" id="KW-0833">Ubl conjugation pathway</keyword>
<dbReference type="InterPro" id="IPR008984">
    <property type="entry name" value="SMAD_FHA_dom_sf"/>
</dbReference>
<dbReference type="InterPro" id="IPR000253">
    <property type="entry name" value="FHA_dom"/>
</dbReference>
<dbReference type="RGD" id="1308035">
    <property type="gene designation" value="Rnf8"/>
</dbReference>
<dbReference type="Gene3D" id="2.60.200.20">
    <property type="match status" value="1"/>
</dbReference>
<accession>A6JJV6</accession>
<organism evidence="11 12">
    <name type="scientific">Rattus norvegicus</name>
    <name type="common">Rat</name>
    <dbReference type="NCBI Taxonomy" id="10116"/>
    <lineage>
        <taxon>Eukaryota</taxon>
        <taxon>Metazoa</taxon>
        <taxon>Chordata</taxon>
        <taxon>Craniata</taxon>
        <taxon>Vertebrata</taxon>
        <taxon>Euteleostomi</taxon>
        <taxon>Mammalia</taxon>
        <taxon>Eutheria</taxon>
        <taxon>Euarchontoglires</taxon>
        <taxon>Glires</taxon>
        <taxon>Rodentia</taxon>
        <taxon>Myomorpha</taxon>
        <taxon>Muroidea</taxon>
        <taxon>Muridae</taxon>
        <taxon>Murinae</taxon>
        <taxon>Rattus</taxon>
    </lineage>
</organism>